<evidence type="ECO:0000256" key="11">
    <source>
        <dbReference type="ARBA" id="ARBA00047671"/>
    </source>
</evidence>
<dbReference type="AlphaFoldDB" id="A0A2H4ZQN5"/>
<keyword evidence="9 13" id="KW-0030">Aminoacyl-tRNA synthetase</keyword>
<dbReference type="PANTHER" id="PTHR42753">
    <property type="entry name" value="MITOCHONDRIAL RIBOSOME PROTEIN L39/PROLYL-TRNA LIGASE FAMILY MEMBER"/>
    <property type="match status" value="1"/>
</dbReference>
<dbReference type="GO" id="GO:0005524">
    <property type="term" value="F:ATP binding"/>
    <property type="evidence" value="ECO:0007669"/>
    <property type="project" value="UniProtKB-KW"/>
</dbReference>
<dbReference type="CDD" id="cd00861">
    <property type="entry name" value="ProRS_anticodon_short"/>
    <property type="match status" value="1"/>
</dbReference>
<evidence type="ECO:0000256" key="9">
    <source>
        <dbReference type="ARBA" id="ARBA00023146"/>
    </source>
</evidence>
<evidence type="ECO:0000313" key="13">
    <source>
        <dbReference type="EMBL" id="AUG32845.1"/>
    </source>
</evidence>
<dbReference type="PANTHER" id="PTHR42753:SF2">
    <property type="entry name" value="PROLINE--TRNA LIGASE"/>
    <property type="match status" value="1"/>
</dbReference>
<keyword evidence="7" id="KW-0067">ATP-binding</keyword>
<dbReference type="PROSITE" id="PS50862">
    <property type="entry name" value="AA_TRNA_LIGASE_II"/>
    <property type="match status" value="1"/>
</dbReference>
<dbReference type="GO" id="GO:0004827">
    <property type="term" value="F:proline-tRNA ligase activity"/>
    <property type="evidence" value="ECO:0007669"/>
    <property type="project" value="UniProtKB-EC"/>
</dbReference>
<dbReference type="InterPro" id="IPR036621">
    <property type="entry name" value="Anticodon-bd_dom_sf"/>
</dbReference>
<keyword evidence="13" id="KW-0934">Plastid</keyword>
<dbReference type="InterPro" id="IPR033730">
    <property type="entry name" value="ProRS_core_prok"/>
</dbReference>
<dbReference type="Gene3D" id="3.30.930.10">
    <property type="entry name" value="Bira Bifunctional Protein, Domain 2"/>
    <property type="match status" value="2"/>
</dbReference>
<gene>
    <name evidence="13" type="primary">proS</name>
    <name evidence="13" type="ORF">PLO_875</name>
</gene>
<comment type="catalytic activity">
    <reaction evidence="11">
        <text>tRNA(Pro) + L-proline + ATP = L-prolyl-tRNA(Pro) + AMP + diphosphate</text>
        <dbReference type="Rhea" id="RHEA:14305"/>
        <dbReference type="Rhea" id="RHEA-COMP:9700"/>
        <dbReference type="Rhea" id="RHEA-COMP:9702"/>
        <dbReference type="ChEBI" id="CHEBI:30616"/>
        <dbReference type="ChEBI" id="CHEBI:33019"/>
        <dbReference type="ChEBI" id="CHEBI:60039"/>
        <dbReference type="ChEBI" id="CHEBI:78442"/>
        <dbReference type="ChEBI" id="CHEBI:78532"/>
        <dbReference type="ChEBI" id="CHEBI:456215"/>
        <dbReference type="EC" id="6.1.1.15"/>
    </reaction>
</comment>
<evidence type="ECO:0000256" key="1">
    <source>
        <dbReference type="ARBA" id="ARBA00004496"/>
    </source>
</evidence>
<dbReference type="InterPro" id="IPR004500">
    <property type="entry name" value="Pro-tRNA-synth_IIa_bac-type"/>
</dbReference>
<dbReference type="EMBL" id="MG264610">
    <property type="protein sequence ID" value="AUG32845.1"/>
    <property type="molecule type" value="Genomic_DNA"/>
</dbReference>
<dbReference type="Gene3D" id="3.40.50.800">
    <property type="entry name" value="Anticodon-binding domain"/>
    <property type="match status" value="1"/>
</dbReference>
<dbReference type="EC" id="6.1.1.15" evidence="3"/>
<evidence type="ECO:0000256" key="10">
    <source>
        <dbReference type="ARBA" id="ARBA00029731"/>
    </source>
</evidence>
<dbReference type="InterPro" id="IPR045864">
    <property type="entry name" value="aa-tRNA-synth_II/BPL/LPL"/>
</dbReference>
<reference evidence="13" key="1">
    <citation type="submission" date="2017-10" db="EMBL/GenBank/DDBJ databases">
        <title>Paulinella longichromatophora chromatophore genome.</title>
        <authorList>
            <person name="Lhee D."/>
            <person name="Yoon H.S."/>
        </authorList>
    </citation>
    <scope>NUCLEOTIDE SEQUENCE</scope>
</reference>
<dbReference type="InterPro" id="IPR002314">
    <property type="entry name" value="aa-tRNA-synt_IIb"/>
</dbReference>
<dbReference type="GO" id="GO:0002161">
    <property type="term" value="F:aminoacyl-tRNA deacylase activity"/>
    <property type="evidence" value="ECO:0007669"/>
    <property type="project" value="InterPro"/>
</dbReference>
<name>A0A2H4ZQN5_9EUKA</name>
<dbReference type="GO" id="GO:0006433">
    <property type="term" value="P:prolyl-tRNA aminoacylation"/>
    <property type="evidence" value="ECO:0007669"/>
    <property type="project" value="InterPro"/>
</dbReference>
<evidence type="ECO:0000256" key="3">
    <source>
        <dbReference type="ARBA" id="ARBA00012831"/>
    </source>
</evidence>
<dbReference type="NCBIfam" id="NF006625">
    <property type="entry name" value="PRK09194.1"/>
    <property type="match status" value="1"/>
</dbReference>
<geneLocation type="plastid" evidence="13"/>
<proteinExistence type="inferred from homology"/>
<dbReference type="InterPro" id="IPR004154">
    <property type="entry name" value="Anticodon-bd"/>
</dbReference>
<evidence type="ECO:0000256" key="6">
    <source>
        <dbReference type="ARBA" id="ARBA00022741"/>
    </source>
</evidence>
<dbReference type="InterPro" id="IPR050062">
    <property type="entry name" value="Pro-tRNA_synthetase"/>
</dbReference>
<dbReference type="InterPro" id="IPR044140">
    <property type="entry name" value="ProRS_anticodon_short"/>
</dbReference>
<protein>
    <recommendedName>
        <fullName evidence="3">proline--tRNA ligase</fullName>
        <ecNumber evidence="3">6.1.1.15</ecNumber>
    </recommendedName>
    <alternativeName>
        <fullName evidence="10">Prolyl-tRNA synthetase</fullName>
    </alternativeName>
</protein>
<dbReference type="SUPFAM" id="SSF55681">
    <property type="entry name" value="Class II aaRS and biotin synthetases"/>
    <property type="match status" value="1"/>
</dbReference>
<keyword evidence="4" id="KW-0963">Cytoplasm</keyword>
<sequence>MRVSHLMLVTLRDDPAEAEIISHKLLLRGGYIRRVSIGIYAYMPLLWRVLKKISSCVREEMGSAGALETLLPQLQPADLWLRSQRWNDYTKGEGIMFHLEDRQGRELALGPTHEEIITMLASDLLHSYRQLPVSLYQIQTKFRDEIRPRFGLMRSREFVMKDAYSFHSTEKELKINYQSMNLAYKRIFKRCGLNVVTVDADSGAIGGAASQEFMVTADAGEDFIFVSEDQKYSANKERAVSLPKLSVITKPGTCKIIATPSQTSIEQLCDSQEIHSSQIAKVILMLAQFSNCPSIPILITLRGDQQVNEVKLKNAIRSHLLLESTTLLNISLITPEKVRDQGLEPLPFGYIGPHIEDQVLAGARNWQTHFLRLVDPTASALTFFTCGSNFPNKHIHNMNWGPDTPLPSQADLRDAQLNDQCIHNSCSTLNVNRGIEVGHIFQLGRKYSIALDASFTNEKGSQEPFWMGCYGIGISRLSQAAVEQHHDEKGICWPLAIAPFEVVIIVANIRDQAQKNLSEALYSILTKARIDVLIDERKERAGVKFKDADLIGIPWQIIVGRNALMGRAELVERVTFKKEELKATDLLQNLLQTLERTHIKSLNH</sequence>
<evidence type="ECO:0000256" key="8">
    <source>
        <dbReference type="ARBA" id="ARBA00022917"/>
    </source>
</evidence>
<dbReference type="InterPro" id="IPR023717">
    <property type="entry name" value="Pro-tRNA-Synthase_IIa_type1"/>
</dbReference>
<dbReference type="PRINTS" id="PR01046">
    <property type="entry name" value="TRNASYNTHPRO"/>
</dbReference>
<organism evidence="13">
    <name type="scientific">Paulinella longichromatophora</name>
    <dbReference type="NCBI Taxonomy" id="1708747"/>
    <lineage>
        <taxon>Eukaryota</taxon>
        <taxon>Sar</taxon>
        <taxon>Rhizaria</taxon>
        <taxon>Cercozoa</taxon>
        <taxon>Imbricatea</taxon>
        <taxon>Silicofilosea</taxon>
        <taxon>Euglyphida</taxon>
        <taxon>Paulinellidae</taxon>
        <taxon>Paulinella</taxon>
    </lineage>
</organism>
<keyword evidence="8" id="KW-0648">Protein biosynthesis</keyword>
<dbReference type="HAMAP" id="MF_01569">
    <property type="entry name" value="Pro_tRNA_synth_type1"/>
    <property type="match status" value="1"/>
</dbReference>
<evidence type="ECO:0000256" key="5">
    <source>
        <dbReference type="ARBA" id="ARBA00022598"/>
    </source>
</evidence>
<evidence type="ECO:0000259" key="12">
    <source>
        <dbReference type="PROSITE" id="PS50862"/>
    </source>
</evidence>
<dbReference type="InterPro" id="IPR036754">
    <property type="entry name" value="YbaK/aa-tRNA-synt-asso_dom_sf"/>
</dbReference>
<dbReference type="NCBIfam" id="TIGR00409">
    <property type="entry name" value="proS_fam_II"/>
    <property type="match status" value="1"/>
</dbReference>
<dbReference type="CDD" id="cd00779">
    <property type="entry name" value="ProRS_core_prok"/>
    <property type="match status" value="1"/>
</dbReference>
<keyword evidence="5" id="KW-0436">Ligase</keyword>
<dbReference type="SUPFAM" id="SSF52954">
    <property type="entry name" value="Class II aaRS ABD-related"/>
    <property type="match status" value="1"/>
</dbReference>
<evidence type="ECO:0000256" key="7">
    <source>
        <dbReference type="ARBA" id="ARBA00022840"/>
    </source>
</evidence>
<evidence type="ECO:0000256" key="2">
    <source>
        <dbReference type="ARBA" id="ARBA00011738"/>
    </source>
</evidence>
<dbReference type="Pfam" id="PF00587">
    <property type="entry name" value="tRNA-synt_2b"/>
    <property type="match status" value="1"/>
</dbReference>
<dbReference type="InterPro" id="IPR002316">
    <property type="entry name" value="Pro-tRNA-ligase_IIa"/>
</dbReference>
<dbReference type="SUPFAM" id="SSF55826">
    <property type="entry name" value="YbaK/ProRS associated domain"/>
    <property type="match status" value="1"/>
</dbReference>
<dbReference type="Pfam" id="PF03129">
    <property type="entry name" value="HGTP_anticodon"/>
    <property type="match status" value="1"/>
</dbReference>
<feature type="domain" description="Aminoacyl-transfer RNA synthetases class-II family profile" evidence="12">
    <location>
        <begin position="33"/>
        <end position="494"/>
    </location>
</feature>
<accession>A0A2H4ZQN5</accession>
<comment type="subunit">
    <text evidence="2">Homodimer.</text>
</comment>
<keyword evidence="6" id="KW-0547">Nucleotide-binding</keyword>
<dbReference type="GO" id="GO:0005829">
    <property type="term" value="C:cytosol"/>
    <property type="evidence" value="ECO:0007669"/>
    <property type="project" value="TreeGrafter"/>
</dbReference>
<comment type="subcellular location">
    <subcellularLocation>
        <location evidence="1">Cytoplasm</location>
    </subcellularLocation>
</comment>
<dbReference type="InterPro" id="IPR006195">
    <property type="entry name" value="aa-tRNA-synth_II"/>
</dbReference>
<evidence type="ECO:0000256" key="4">
    <source>
        <dbReference type="ARBA" id="ARBA00022490"/>
    </source>
</evidence>